<sequence>MRWSKPMKRWLHLGHRWLGIAAGLFFAVWFVSGLVMLFVGFPALTEAERRAALPPLALDAVRLGPQEALAGLPGFPAAFTLSMRDDEPVYRLTGPDGRRLVLSAVTGAPLPPLSAEAALALARRHPAARNVEDRGVVERDQWTVTARYDASRPFRVVALGDPAGTELYFSEGTGELALDTTRAERVWNWLGAVPHWIYLTPLRAEAALWREVVLWLSGMALAAAVSGFGLGLLRLRRKRLTPYRGWRAWHHLAGVAGGLAVVTFVFSGWLSMNPNHWFGPRMPDAAALARYAGQAAPAFPPGRETLALAPPGSVELRFAWIGGHPLVLAAGPDGVRPCCGTEVTQDRILAAASGLLPEAPLATALRLDAPDAYWSDRHGAPRLPVLRLVFADPAATWFHVDPGTGEILGRIDRSRRANRWLFDALHTLDVGPLLRHPPARQAVIGLLSALGLIVSVSGVVLGWRRLRRRLA</sequence>
<keyword evidence="1" id="KW-0812">Transmembrane</keyword>
<feature type="transmembrane region" description="Helical" evidence="1">
    <location>
        <begin position="212"/>
        <end position="232"/>
    </location>
</feature>
<protein>
    <submittedName>
        <fullName evidence="2">PepSY-associated TM helix domain protein</fullName>
    </submittedName>
</protein>
<dbReference type="eggNOG" id="COG3182">
    <property type="taxonomic scope" value="Bacteria"/>
</dbReference>
<dbReference type="AlphaFoldDB" id="B8IM61"/>
<name>B8IM61_METNO</name>
<dbReference type="PANTHER" id="PTHR34219">
    <property type="entry name" value="IRON-REGULATED INNER MEMBRANE PROTEIN-RELATED"/>
    <property type="match status" value="1"/>
</dbReference>
<evidence type="ECO:0000313" key="2">
    <source>
        <dbReference type="EMBL" id="ACL56405.1"/>
    </source>
</evidence>
<dbReference type="EMBL" id="CP001349">
    <property type="protein sequence ID" value="ACL56405.1"/>
    <property type="molecule type" value="Genomic_DNA"/>
</dbReference>
<dbReference type="InterPro" id="IPR005625">
    <property type="entry name" value="PepSY-ass_TM"/>
</dbReference>
<accession>B8IM61</accession>
<dbReference type="HOGENOM" id="CLU_043268_0_0_5"/>
<dbReference type="KEGG" id="mno:Mnod_1406"/>
<feature type="transmembrane region" description="Helical" evidence="1">
    <location>
        <begin position="252"/>
        <end position="272"/>
    </location>
</feature>
<proteinExistence type="predicted"/>
<feature type="transmembrane region" description="Helical" evidence="1">
    <location>
        <begin position="442"/>
        <end position="463"/>
    </location>
</feature>
<dbReference type="Pfam" id="PF03929">
    <property type="entry name" value="PepSY_TM"/>
    <property type="match status" value="2"/>
</dbReference>
<keyword evidence="1" id="KW-1133">Transmembrane helix</keyword>
<organism evidence="2 3">
    <name type="scientific">Methylobacterium nodulans (strain LMG 21967 / CNCM I-2342 / ORS 2060)</name>
    <dbReference type="NCBI Taxonomy" id="460265"/>
    <lineage>
        <taxon>Bacteria</taxon>
        <taxon>Pseudomonadati</taxon>
        <taxon>Pseudomonadota</taxon>
        <taxon>Alphaproteobacteria</taxon>
        <taxon>Hyphomicrobiales</taxon>
        <taxon>Methylobacteriaceae</taxon>
        <taxon>Methylobacterium</taxon>
    </lineage>
</organism>
<evidence type="ECO:0000256" key="1">
    <source>
        <dbReference type="SAM" id="Phobius"/>
    </source>
</evidence>
<dbReference type="STRING" id="460265.Mnod_1406"/>
<reference evidence="2 3" key="1">
    <citation type="submission" date="2009-01" db="EMBL/GenBank/DDBJ databases">
        <title>Complete sequence of chromosome of Methylobacterium nodulans ORS 2060.</title>
        <authorList>
            <consortium name="US DOE Joint Genome Institute"/>
            <person name="Lucas S."/>
            <person name="Copeland A."/>
            <person name="Lapidus A."/>
            <person name="Glavina del Rio T."/>
            <person name="Dalin E."/>
            <person name="Tice H."/>
            <person name="Bruce D."/>
            <person name="Goodwin L."/>
            <person name="Pitluck S."/>
            <person name="Sims D."/>
            <person name="Brettin T."/>
            <person name="Detter J.C."/>
            <person name="Han C."/>
            <person name="Larimer F."/>
            <person name="Land M."/>
            <person name="Hauser L."/>
            <person name="Kyrpides N."/>
            <person name="Ivanova N."/>
            <person name="Marx C.J."/>
            <person name="Richardson P."/>
        </authorList>
    </citation>
    <scope>NUCLEOTIDE SEQUENCE [LARGE SCALE GENOMIC DNA]</scope>
    <source>
        <strain evidence="3">LMG 21967 / CNCM I-2342 / ORS 2060</strain>
    </source>
</reference>
<dbReference type="OrthoDB" id="9760788at2"/>
<evidence type="ECO:0000313" key="3">
    <source>
        <dbReference type="Proteomes" id="UP000008207"/>
    </source>
</evidence>
<keyword evidence="1" id="KW-0472">Membrane</keyword>
<keyword evidence="3" id="KW-1185">Reference proteome</keyword>
<gene>
    <name evidence="2" type="ordered locus">Mnod_1406</name>
</gene>
<dbReference type="Proteomes" id="UP000008207">
    <property type="component" value="Chromosome"/>
</dbReference>
<dbReference type="PANTHER" id="PTHR34219:SF6">
    <property type="entry name" value="BLR3280 PROTEIN"/>
    <property type="match status" value="1"/>
</dbReference>